<accession>A0A9E6NT12</accession>
<reference evidence="2" key="2">
    <citation type="journal article" date="2021" name="Microorganisms">
        <title>The Ever-Expanding Pseudomonas Genus: Description of 43 New Species and Partition of the Pseudomonas putida Group.</title>
        <authorList>
            <person name="Girard L."/>
            <person name="Lood C."/>
            <person name="Hofte M."/>
            <person name="Vandamme P."/>
            <person name="Rokni-Zadeh H."/>
            <person name="van Noort V."/>
            <person name="Lavigne R."/>
            <person name="De Mot R."/>
        </authorList>
    </citation>
    <scope>NUCLEOTIDE SEQUENCE</scope>
    <source>
        <strain evidence="2">OE 48.2</strain>
    </source>
</reference>
<dbReference type="AlphaFoldDB" id="A0A9E6NT12"/>
<dbReference type="InterPro" id="IPR002145">
    <property type="entry name" value="CopG"/>
</dbReference>
<gene>
    <name evidence="2" type="ORF">HU754_008075</name>
</gene>
<evidence type="ECO:0000313" key="3">
    <source>
        <dbReference type="Proteomes" id="UP000627092"/>
    </source>
</evidence>
<dbReference type="Proteomes" id="UP000627092">
    <property type="component" value="Chromosome"/>
</dbReference>
<dbReference type="EMBL" id="CP077090">
    <property type="protein sequence ID" value="QXI13361.1"/>
    <property type="molecule type" value="Genomic_DNA"/>
</dbReference>
<feature type="domain" description="Ribbon-helix-helix protein CopG" evidence="1">
    <location>
        <begin position="5"/>
        <end position="42"/>
    </location>
</feature>
<name>A0A9E6NT12_9PSED</name>
<dbReference type="GO" id="GO:0006355">
    <property type="term" value="P:regulation of DNA-templated transcription"/>
    <property type="evidence" value="ECO:0007669"/>
    <property type="project" value="InterPro"/>
</dbReference>
<evidence type="ECO:0000313" key="2">
    <source>
        <dbReference type="EMBL" id="QXI13361.1"/>
    </source>
</evidence>
<dbReference type="CDD" id="cd22233">
    <property type="entry name" value="RHH_CopAso-like"/>
    <property type="match status" value="1"/>
</dbReference>
<sequence>MSVMSLRIPDEIADTLANLAKATGRTKSYLAVDALREYLAREAWQIEEIQKALKEADAGDFATDEEVRAIAEKWNANAS</sequence>
<dbReference type="PANTHER" id="PTHR40688">
    <property type="match status" value="1"/>
</dbReference>
<organism evidence="2 3">
    <name type="scientific">Pseudomonas zeae</name>
    <dbReference type="NCBI Taxonomy" id="2745510"/>
    <lineage>
        <taxon>Bacteria</taxon>
        <taxon>Pseudomonadati</taxon>
        <taxon>Pseudomonadota</taxon>
        <taxon>Gammaproteobacteria</taxon>
        <taxon>Pseudomonadales</taxon>
        <taxon>Pseudomonadaceae</taxon>
        <taxon>Pseudomonas</taxon>
    </lineage>
</organism>
<evidence type="ECO:0000259" key="1">
    <source>
        <dbReference type="Pfam" id="PF01402"/>
    </source>
</evidence>
<dbReference type="KEGG" id="pze:HU754_008075"/>
<dbReference type="SUPFAM" id="SSF47598">
    <property type="entry name" value="Ribbon-helix-helix"/>
    <property type="match status" value="1"/>
</dbReference>
<reference evidence="2" key="1">
    <citation type="journal article" date="2020" name="Microorganisms">
        <title>Reliable Identification of Environmental Pseudomonas Isolates Using the rpoD Gene.</title>
        <authorList>
            <consortium name="The Broad Institute Genome Sequencing Platform"/>
            <person name="Girard L."/>
            <person name="Lood C."/>
            <person name="Rokni-Zadeh H."/>
            <person name="van Noort V."/>
            <person name="Lavigne R."/>
            <person name="De Mot R."/>
        </authorList>
    </citation>
    <scope>NUCLEOTIDE SEQUENCE</scope>
    <source>
        <strain evidence="2">OE 48.2</strain>
    </source>
</reference>
<dbReference type="Pfam" id="PF01402">
    <property type="entry name" value="RHH_1"/>
    <property type="match status" value="1"/>
</dbReference>
<dbReference type="InterPro" id="IPR052991">
    <property type="entry name" value="Non-func_TypeII_TA_Antitoxin"/>
</dbReference>
<proteinExistence type="predicted"/>
<dbReference type="RefSeq" id="WP_186623784.1">
    <property type="nucleotide sequence ID" value="NZ_CP077090.1"/>
</dbReference>
<protein>
    <submittedName>
        <fullName evidence="2">Ribbon-helix-helix protein, CopG family</fullName>
    </submittedName>
</protein>
<dbReference type="InterPro" id="IPR010985">
    <property type="entry name" value="Ribbon_hlx_hlx"/>
</dbReference>
<dbReference type="PANTHER" id="PTHR40688:SF2">
    <property type="entry name" value="RIBBON-HELIX-HELIX PROTEIN COPG DOMAIN-CONTAINING PROTEIN"/>
    <property type="match status" value="1"/>
</dbReference>